<evidence type="ECO:0000256" key="1">
    <source>
        <dbReference type="ARBA" id="ARBA00022722"/>
    </source>
</evidence>
<comment type="caution">
    <text evidence="3">The sequence shown here is derived from an EMBL/GenBank/DDBJ whole genome shotgun (WGS) entry which is preliminary data.</text>
</comment>
<dbReference type="InterPro" id="IPR036397">
    <property type="entry name" value="RNaseH_sf"/>
</dbReference>
<protein>
    <submittedName>
        <fullName evidence="3">Uncharacterized protein</fullName>
    </submittedName>
</protein>
<dbReference type="Gene3D" id="3.30.420.10">
    <property type="entry name" value="Ribonuclease H-like superfamily/Ribonuclease H"/>
    <property type="match status" value="1"/>
</dbReference>
<dbReference type="GO" id="GO:0005737">
    <property type="term" value="C:cytoplasm"/>
    <property type="evidence" value="ECO:0007669"/>
    <property type="project" value="TreeGrafter"/>
</dbReference>
<dbReference type="GO" id="GO:0008408">
    <property type="term" value="F:3'-5' exonuclease activity"/>
    <property type="evidence" value="ECO:0007669"/>
    <property type="project" value="TreeGrafter"/>
</dbReference>
<dbReference type="GO" id="GO:0005634">
    <property type="term" value="C:nucleus"/>
    <property type="evidence" value="ECO:0007669"/>
    <property type="project" value="TreeGrafter"/>
</dbReference>
<name>A0AAN7EIX3_QUERU</name>
<dbReference type="InterPro" id="IPR051132">
    <property type="entry name" value="3-5_Exonuclease_domain"/>
</dbReference>
<reference evidence="3 4" key="1">
    <citation type="journal article" date="2023" name="G3 (Bethesda)">
        <title>A haplotype-resolved chromosome-scale genome for Quercus rubra L. provides insights into the genetics of adaptive traits for red oak species.</title>
        <authorList>
            <person name="Kapoor B."/>
            <person name="Jenkins J."/>
            <person name="Schmutz J."/>
            <person name="Zhebentyayeva T."/>
            <person name="Kuelheim C."/>
            <person name="Coggeshall M."/>
            <person name="Heim C."/>
            <person name="Lasky J.R."/>
            <person name="Leites L."/>
            <person name="Islam-Faridi N."/>
            <person name="Romero-Severson J."/>
            <person name="DeLeo V.L."/>
            <person name="Lucas S.M."/>
            <person name="Lazic D."/>
            <person name="Gailing O."/>
            <person name="Carlson J."/>
            <person name="Staton M."/>
        </authorList>
    </citation>
    <scope>NUCLEOTIDE SEQUENCE [LARGE SCALE GENOMIC DNA]</scope>
    <source>
        <strain evidence="3">Pseudo-F2</strain>
    </source>
</reference>
<organism evidence="3 4">
    <name type="scientific">Quercus rubra</name>
    <name type="common">Northern red oak</name>
    <name type="synonym">Quercus borealis</name>
    <dbReference type="NCBI Taxonomy" id="3512"/>
    <lineage>
        <taxon>Eukaryota</taxon>
        <taxon>Viridiplantae</taxon>
        <taxon>Streptophyta</taxon>
        <taxon>Embryophyta</taxon>
        <taxon>Tracheophyta</taxon>
        <taxon>Spermatophyta</taxon>
        <taxon>Magnoliopsida</taxon>
        <taxon>eudicotyledons</taxon>
        <taxon>Gunneridae</taxon>
        <taxon>Pentapetalae</taxon>
        <taxon>rosids</taxon>
        <taxon>fabids</taxon>
        <taxon>Fagales</taxon>
        <taxon>Fagaceae</taxon>
        <taxon>Quercus</taxon>
    </lineage>
</organism>
<dbReference type="PANTHER" id="PTHR13620:SF80">
    <property type="entry name" value="3'-5' EXONUCLEASE DOMAIN-CONTAINING PROTEIN"/>
    <property type="match status" value="1"/>
</dbReference>
<proteinExistence type="predicted"/>
<dbReference type="EMBL" id="JAXUIC010000009">
    <property type="protein sequence ID" value="KAK4572741.1"/>
    <property type="molecule type" value="Genomic_DNA"/>
</dbReference>
<dbReference type="InterPro" id="IPR012337">
    <property type="entry name" value="RNaseH-like_sf"/>
</dbReference>
<sequence>MAFNAFMALKNSIVVGLCADRIHGYTGGRCKGKAKDAPLELIQLCVGSHCLLYYLEPVNNYSYKKRSIHKLLKDFLYDSQITVVGVGIKEVVERLGKERGLFTKSWVELRELAGAEEKCSKGNNFSRPKLAALAKEPDGLIWWSEMYYDVLSNYVVMYATVEAFLPCRIGSKLLRCSCE</sequence>
<dbReference type="PANTHER" id="PTHR13620">
    <property type="entry name" value="3-5 EXONUCLEASE"/>
    <property type="match status" value="1"/>
</dbReference>
<evidence type="ECO:0000313" key="3">
    <source>
        <dbReference type="EMBL" id="KAK4572741.1"/>
    </source>
</evidence>
<evidence type="ECO:0000256" key="2">
    <source>
        <dbReference type="ARBA" id="ARBA00022801"/>
    </source>
</evidence>
<dbReference type="SUPFAM" id="SSF53098">
    <property type="entry name" value="Ribonuclease H-like"/>
    <property type="match status" value="1"/>
</dbReference>
<accession>A0AAN7EIX3</accession>
<dbReference type="GO" id="GO:0003676">
    <property type="term" value="F:nucleic acid binding"/>
    <property type="evidence" value="ECO:0007669"/>
    <property type="project" value="InterPro"/>
</dbReference>
<keyword evidence="1" id="KW-0540">Nuclease</keyword>
<gene>
    <name evidence="3" type="ORF">RGQ29_030959</name>
</gene>
<dbReference type="Proteomes" id="UP001324115">
    <property type="component" value="Unassembled WGS sequence"/>
</dbReference>
<keyword evidence="4" id="KW-1185">Reference proteome</keyword>
<keyword evidence="2" id="KW-0378">Hydrolase</keyword>
<evidence type="ECO:0000313" key="4">
    <source>
        <dbReference type="Proteomes" id="UP001324115"/>
    </source>
</evidence>
<dbReference type="AlphaFoldDB" id="A0AAN7EIX3"/>